<dbReference type="PANTHER" id="PTHR31845">
    <property type="entry name" value="FINGER DOMAIN PROTEIN, PUTATIVE-RELATED"/>
    <property type="match status" value="1"/>
</dbReference>
<dbReference type="EMBL" id="NCSJ02000075">
    <property type="protein sequence ID" value="RFU31464.1"/>
    <property type="molecule type" value="Genomic_DNA"/>
</dbReference>
<dbReference type="InterPro" id="IPR007219">
    <property type="entry name" value="XnlR_reg_dom"/>
</dbReference>
<reference evidence="7 8" key="1">
    <citation type="submission" date="2018-05" db="EMBL/GenBank/DDBJ databases">
        <title>Draft genome sequence of Scytalidium lignicola DSM 105466, a ubiquitous saprotrophic fungus.</title>
        <authorList>
            <person name="Buettner E."/>
            <person name="Gebauer A.M."/>
            <person name="Hofrichter M."/>
            <person name="Liers C."/>
            <person name="Kellner H."/>
        </authorList>
    </citation>
    <scope>NUCLEOTIDE SEQUENCE [LARGE SCALE GENOMIC DNA]</scope>
    <source>
        <strain evidence="7 8">DSM 105466</strain>
    </source>
</reference>
<evidence type="ECO:0000256" key="1">
    <source>
        <dbReference type="ARBA" id="ARBA00004123"/>
    </source>
</evidence>
<evidence type="ECO:0000313" key="8">
    <source>
        <dbReference type="Proteomes" id="UP000258309"/>
    </source>
</evidence>
<dbReference type="GO" id="GO:0000976">
    <property type="term" value="F:transcription cis-regulatory region binding"/>
    <property type="evidence" value="ECO:0007669"/>
    <property type="project" value="TreeGrafter"/>
</dbReference>
<name>A0A3E2HDH8_SCYLI</name>
<feature type="non-terminal residue" evidence="7">
    <location>
        <position position="525"/>
    </location>
</feature>
<dbReference type="Pfam" id="PF04082">
    <property type="entry name" value="Fungal_trans"/>
    <property type="match status" value="1"/>
</dbReference>
<dbReference type="AlphaFoldDB" id="A0A3E2HDH8"/>
<evidence type="ECO:0000256" key="4">
    <source>
        <dbReference type="ARBA" id="ARBA00023163"/>
    </source>
</evidence>
<evidence type="ECO:0000256" key="2">
    <source>
        <dbReference type="ARBA" id="ARBA00023015"/>
    </source>
</evidence>
<dbReference type="Proteomes" id="UP000258309">
    <property type="component" value="Unassembled WGS sequence"/>
</dbReference>
<keyword evidence="2" id="KW-0805">Transcription regulation</keyword>
<keyword evidence="8" id="KW-1185">Reference proteome</keyword>
<evidence type="ECO:0000256" key="3">
    <source>
        <dbReference type="ARBA" id="ARBA00023125"/>
    </source>
</evidence>
<keyword evidence="3" id="KW-0238">DNA-binding</keyword>
<evidence type="ECO:0000313" key="7">
    <source>
        <dbReference type="EMBL" id="RFU31464.1"/>
    </source>
</evidence>
<dbReference type="InterPro" id="IPR051089">
    <property type="entry name" value="prtT"/>
</dbReference>
<comment type="subcellular location">
    <subcellularLocation>
        <location evidence="1">Nucleus</location>
    </subcellularLocation>
</comment>
<feature type="domain" description="Xylanolytic transcriptional activator regulatory" evidence="6">
    <location>
        <begin position="65"/>
        <end position="219"/>
    </location>
</feature>
<protein>
    <recommendedName>
        <fullName evidence="6">Xylanolytic transcriptional activator regulatory domain-containing protein</fullName>
    </recommendedName>
</protein>
<evidence type="ECO:0000259" key="6">
    <source>
        <dbReference type="Pfam" id="PF04082"/>
    </source>
</evidence>
<evidence type="ECO:0000256" key="5">
    <source>
        <dbReference type="ARBA" id="ARBA00023242"/>
    </source>
</evidence>
<proteinExistence type="predicted"/>
<accession>A0A3E2HDH8</accession>
<sequence length="525" mass="60659">MQQTSNLETISAVSQQQHREFEDIVELTSICSQLENSPDAIDKKIISLDVAGKYLQIYRTHASYFPFVVIHPHDTLYSLRQYKPFLLLSILTVSAKSNSPHQRRLEIELRQTLGTKVIVNGEKSLDLLQGLLVYLCWYHYYFDPERQQLYQLYKLAIAMAEDLEIMGDGLVSIHSGGDKQISPHTYHSSIEARRTFLGTYYISSCLSLIFKKRNNLQYTDYVDRCCRMLAETKEAPSDHLLRSFIGLQRLKEEINHIFDYDNYQQLPFLDSTRISVLVKMFHNQLKQLETSFSTDIWTSAALKMAQLNAQIYINEIGFYTPQTRTTASDAIGNHDWNSSIQRSETLQHSIDSVKKYLDEYLVLPVEELRRQTIVEESQLVYAISILGKFTSGVWAADLDAAYFRKAAKFNHYMVALIERLGTLITFAENGQEQVDFFWHFRRILQHTKKLYEPQINGGYFTTIEKSGLPDACIELSFNKILLLDVDPKHRTEECDSALALASQDTPQDNEWTFDISESWLSLPID</sequence>
<dbReference type="GO" id="GO:0006351">
    <property type="term" value="P:DNA-templated transcription"/>
    <property type="evidence" value="ECO:0007669"/>
    <property type="project" value="InterPro"/>
</dbReference>
<dbReference type="CDD" id="cd12148">
    <property type="entry name" value="fungal_TF_MHR"/>
    <property type="match status" value="1"/>
</dbReference>
<dbReference type="PANTHER" id="PTHR31845:SF10">
    <property type="entry name" value="ZN(II)2CYS6 TRANSCRIPTION FACTOR (EUROFUNG)"/>
    <property type="match status" value="1"/>
</dbReference>
<dbReference type="OrthoDB" id="5226580at2759"/>
<organism evidence="7 8">
    <name type="scientific">Scytalidium lignicola</name>
    <name type="common">Hyphomycete</name>
    <dbReference type="NCBI Taxonomy" id="5539"/>
    <lineage>
        <taxon>Eukaryota</taxon>
        <taxon>Fungi</taxon>
        <taxon>Dikarya</taxon>
        <taxon>Ascomycota</taxon>
        <taxon>Pezizomycotina</taxon>
        <taxon>Leotiomycetes</taxon>
        <taxon>Leotiomycetes incertae sedis</taxon>
        <taxon>Scytalidium</taxon>
    </lineage>
</organism>
<keyword evidence="5" id="KW-0539">Nucleus</keyword>
<dbReference type="GO" id="GO:0008270">
    <property type="term" value="F:zinc ion binding"/>
    <property type="evidence" value="ECO:0007669"/>
    <property type="project" value="InterPro"/>
</dbReference>
<keyword evidence="4" id="KW-0804">Transcription</keyword>
<gene>
    <name evidence="7" type="ORF">B7463_g4854</name>
</gene>
<dbReference type="OMA" id="CQYMEDV"/>
<comment type="caution">
    <text evidence="7">The sequence shown here is derived from an EMBL/GenBank/DDBJ whole genome shotgun (WGS) entry which is preliminary data.</text>
</comment>
<dbReference type="GO" id="GO:0000981">
    <property type="term" value="F:DNA-binding transcription factor activity, RNA polymerase II-specific"/>
    <property type="evidence" value="ECO:0007669"/>
    <property type="project" value="TreeGrafter"/>
</dbReference>
<dbReference type="GO" id="GO:0005634">
    <property type="term" value="C:nucleus"/>
    <property type="evidence" value="ECO:0007669"/>
    <property type="project" value="UniProtKB-SubCell"/>
</dbReference>
<feature type="non-terminal residue" evidence="7">
    <location>
        <position position="1"/>
    </location>
</feature>